<evidence type="ECO:0000256" key="15">
    <source>
        <dbReference type="ARBA" id="ARBA00023242"/>
    </source>
</evidence>
<dbReference type="EC" id="2.7.7.7" evidence="16"/>
<evidence type="ECO:0000256" key="6">
    <source>
        <dbReference type="ARBA" id="ARBA00022695"/>
    </source>
</evidence>
<dbReference type="InterPro" id="IPR012337">
    <property type="entry name" value="RNaseH-like_sf"/>
</dbReference>
<keyword evidence="11 16" id="KW-0239">DNA-directed DNA polymerase</keyword>
<dbReference type="Gene3D" id="3.90.1600.10">
    <property type="entry name" value="Palm domain of DNA polymerase"/>
    <property type="match status" value="1"/>
</dbReference>
<dbReference type="GO" id="GO:0003887">
    <property type="term" value="F:DNA-directed DNA polymerase activity"/>
    <property type="evidence" value="ECO:0007669"/>
    <property type="project" value="UniProtKB-KW"/>
</dbReference>
<keyword evidence="6 16" id="KW-0548">Nucleotidyltransferase</keyword>
<evidence type="ECO:0000256" key="1">
    <source>
        <dbReference type="ARBA" id="ARBA00001966"/>
    </source>
</evidence>
<dbReference type="FunFam" id="3.30.420.10:FF:000010">
    <property type="entry name" value="DNA polymerase epsilon catalytic subunit"/>
    <property type="match status" value="1"/>
</dbReference>
<evidence type="ECO:0000256" key="5">
    <source>
        <dbReference type="ARBA" id="ARBA00022679"/>
    </source>
</evidence>
<evidence type="ECO:0000313" key="20">
    <source>
        <dbReference type="Proteomes" id="UP001168821"/>
    </source>
</evidence>
<dbReference type="SUPFAM" id="SSF53098">
    <property type="entry name" value="Ribonuclease H-like"/>
    <property type="match status" value="1"/>
</dbReference>
<dbReference type="InterPro" id="IPR006172">
    <property type="entry name" value="DNA-dir_DNA_pol_B"/>
</dbReference>
<organism evidence="19 20">
    <name type="scientific">Zophobas morio</name>
    <dbReference type="NCBI Taxonomy" id="2755281"/>
    <lineage>
        <taxon>Eukaryota</taxon>
        <taxon>Metazoa</taxon>
        <taxon>Ecdysozoa</taxon>
        <taxon>Arthropoda</taxon>
        <taxon>Hexapoda</taxon>
        <taxon>Insecta</taxon>
        <taxon>Pterygota</taxon>
        <taxon>Neoptera</taxon>
        <taxon>Endopterygota</taxon>
        <taxon>Coleoptera</taxon>
        <taxon>Polyphaga</taxon>
        <taxon>Cucujiformia</taxon>
        <taxon>Tenebrionidae</taxon>
        <taxon>Zophobas</taxon>
    </lineage>
</organism>
<feature type="region of interest" description="Disordered" evidence="17">
    <location>
        <begin position="1904"/>
        <end position="1924"/>
    </location>
</feature>
<dbReference type="GO" id="GO:0003677">
    <property type="term" value="F:DNA binding"/>
    <property type="evidence" value="ECO:0007669"/>
    <property type="project" value="UniProtKB-KW"/>
</dbReference>
<proteinExistence type="inferred from homology"/>
<evidence type="ECO:0000259" key="18">
    <source>
        <dbReference type="SMART" id="SM01159"/>
    </source>
</evidence>
<dbReference type="Gene3D" id="1.10.287.690">
    <property type="entry name" value="Helix hairpin bin"/>
    <property type="match status" value="1"/>
</dbReference>
<dbReference type="GO" id="GO:0006272">
    <property type="term" value="P:leading strand elongation"/>
    <property type="evidence" value="ECO:0007669"/>
    <property type="project" value="TreeGrafter"/>
</dbReference>
<gene>
    <name evidence="19" type="ORF">Zmor_020383</name>
</gene>
<evidence type="ECO:0000256" key="11">
    <source>
        <dbReference type="ARBA" id="ARBA00022932"/>
    </source>
</evidence>
<evidence type="ECO:0000256" key="16">
    <source>
        <dbReference type="RuleBase" id="RU365029"/>
    </source>
</evidence>
<dbReference type="PANTHER" id="PTHR10670">
    <property type="entry name" value="DNA POLYMERASE EPSILON CATALYTIC SUBUNIT A"/>
    <property type="match status" value="1"/>
</dbReference>
<evidence type="ECO:0000256" key="13">
    <source>
        <dbReference type="ARBA" id="ARBA00023014"/>
    </source>
</evidence>
<dbReference type="InterPro" id="IPR023211">
    <property type="entry name" value="DNA_pol_palm_dom_sf"/>
</dbReference>
<evidence type="ECO:0000256" key="12">
    <source>
        <dbReference type="ARBA" id="ARBA00023004"/>
    </source>
</evidence>
<dbReference type="InterPro" id="IPR055191">
    <property type="entry name" value="POL2_thumb"/>
</dbReference>
<dbReference type="GO" id="GO:0045004">
    <property type="term" value="P:DNA replication proofreading"/>
    <property type="evidence" value="ECO:0007669"/>
    <property type="project" value="TreeGrafter"/>
</dbReference>
<accession>A0AA38M9H9</accession>
<keyword evidence="14 16" id="KW-0238">DNA-binding</keyword>
<dbReference type="GO" id="GO:0008622">
    <property type="term" value="C:epsilon DNA polymerase complex"/>
    <property type="evidence" value="ECO:0007669"/>
    <property type="project" value="InterPro"/>
</dbReference>
<dbReference type="GO" id="GO:0008270">
    <property type="term" value="F:zinc ion binding"/>
    <property type="evidence" value="ECO:0007669"/>
    <property type="project" value="UniProtKB-KW"/>
</dbReference>
<dbReference type="Pfam" id="PF22912">
    <property type="entry name" value="zf-DPOE"/>
    <property type="match status" value="1"/>
</dbReference>
<dbReference type="InterPro" id="IPR013697">
    <property type="entry name" value="DNA_pol_e_suA_C"/>
</dbReference>
<dbReference type="InterPro" id="IPR042087">
    <property type="entry name" value="DNA_pol_B_thumb"/>
</dbReference>
<dbReference type="InterPro" id="IPR029703">
    <property type="entry name" value="POL2"/>
</dbReference>
<dbReference type="InterPro" id="IPR036397">
    <property type="entry name" value="RNaseH_sf"/>
</dbReference>
<feature type="region of interest" description="Disordered" evidence="17">
    <location>
        <begin position="688"/>
        <end position="707"/>
    </location>
</feature>
<dbReference type="InterPro" id="IPR043502">
    <property type="entry name" value="DNA/RNA_pol_sf"/>
</dbReference>
<dbReference type="CDD" id="cd05535">
    <property type="entry name" value="POLBc_epsilon"/>
    <property type="match status" value="1"/>
</dbReference>
<evidence type="ECO:0000256" key="3">
    <source>
        <dbReference type="ARBA" id="ARBA00005755"/>
    </source>
</evidence>
<keyword evidence="8 16" id="KW-0479">Metal-binding</keyword>
<dbReference type="SUPFAM" id="SSF56672">
    <property type="entry name" value="DNA/RNA polymerases"/>
    <property type="match status" value="1"/>
</dbReference>
<dbReference type="CDD" id="cd05779">
    <property type="entry name" value="DNA_polB_epsilon_exo"/>
    <property type="match status" value="1"/>
</dbReference>
<dbReference type="InterPro" id="IPR054475">
    <property type="entry name" value="Znf-DPOE"/>
</dbReference>
<dbReference type="SMART" id="SM00486">
    <property type="entry name" value="POLBc"/>
    <property type="match status" value="1"/>
</dbReference>
<comment type="cofactor">
    <cofactor evidence="1 16">
        <name>[4Fe-4S] cluster</name>
        <dbReference type="ChEBI" id="CHEBI:49883"/>
    </cofactor>
</comment>
<evidence type="ECO:0000256" key="10">
    <source>
        <dbReference type="ARBA" id="ARBA00022833"/>
    </source>
</evidence>
<evidence type="ECO:0000313" key="19">
    <source>
        <dbReference type="EMBL" id="KAJ3648590.1"/>
    </source>
</evidence>
<dbReference type="GO" id="GO:0051539">
    <property type="term" value="F:4 iron, 4 sulfur cluster binding"/>
    <property type="evidence" value="ECO:0007669"/>
    <property type="project" value="UniProtKB-KW"/>
</dbReference>
<dbReference type="Gene3D" id="3.30.342.10">
    <property type="entry name" value="DNA Polymerase, chain B, domain 1"/>
    <property type="match status" value="1"/>
</dbReference>
<evidence type="ECO:0000256" key="4">
    <source>
        <dbReference type="ARBA" id="ARBA00022485"/>
    </source>
</evidence>
<dbReference type="GO" id="GO:0000278">
    <property type="term" value="P:mitotic cell cycle"/>
    <property type="evidence" value="ECO:0007669"/>
    <property type="project" value="TreeGrafter"/>
</dbReference>
<evidence type="ECO:0000256" key="2">
    <source>
        <dbReference type="ARBA" id="ARBA00004123"/>
    </source>
</evidence>
<dbReference type="Pfam" id="PF22634">
    <property type="entry name" value="POL2_thumb"/>
    <property type="match status" value="1"/>
</dbReference>
<keyword evidence="10 16" id="KW-0862">Zinc</keyword>
<evidence type="ECO:0000256" key="7">
    <source>
        <dbReference type="ARBA" id="ARBA00022705"/>
    </source>
</evidence>
<dbReference type="Gene3D" id="3.30.420.10">
    <property type="entry name" value="Ribonuclease H-like superfamily/Ribonuclease H"/>
    <property type="match status" value="1"/>
</dbReference>
<dbReference type="Pfam" id="PF23250">
    <property type="entry name" value="zf_DPOE_2"/>
    <property type="match status" value="1"/>
</dbReference>
<keyword evidence="9 16" id="KW-0863">Zinc-finger</keyword>
<keyword evidence="12 16" id="KW-0408">Iron</keyword>
<keyword evidence="4 16" id="KW-0004">4Fe-4S</keyword>
<dbReference type="GO" id="GO:0008310">
    <property type="term" value="F:single-stranded DNA 3'-5' DNA exonuclease activity"/>
    <property type="evidence" value="ECO:0007669"/>
    <property type="project" value="TreeGrafter"/>
</dbReference>
<comment type="function">
    <text evidence="16">DNA polymerase II participates in chromosomal DNA replication.</text>
</comment>
<evidence type="ECO:0000256" key="17">
    <source>
        <dbReference type="SAM" id="MobiDB-lite"/>
    </source>
</evidence>
<dbReference type="Pfam" id="PF03104">
    <property type="entry name" value="DNA_pol_B_exo1"/>
    <property type="match status" value="1"/>
</dbReference>
<comment type="subcellular location">
    <subcellularLocation>
        <location evidence="2 16">Nucleus</location>
    </subcellularLocation>
</comment>
<dbReference type="EMBL" id="JALNTZ010000006">
    <property type="protein sequence ID" value="KAJ3648590.1"/>
    <property type="molecule type" value="Genomic_DNA"/>
</dbReference>
<name>A0AA38M9H9_9CUCU</name>
<keyword evidence="7 16" id="KW-0235">DNA replication</keyword>
<comment type="similarity">
    <text evidence="3 16">Belongs to the DNA polymerase type-B family.</text>
</comment>
<dbReference type="FunFam" id="1.10.287.690:FF:000005">
    <property type="entry name" value="DNA polymerase epsilon catalytic subunit"/>
    <property type="match status" value="1"/>
</dbReference>
<keyword evidence="20" id="KW-1185">Reference proteome</keyword>
<evidence type="ECO:0000256" key="14">
    <source>
        <dbReference type="ARBA" id="ARBA00023125"/>
    </source>
</evidence>
<evidence type="ECO:0000256" key="9">
    <source>
        <dbReference type="ARBA" id="ARBA00022771"/>
    </source>
</evidence>
<protein>
    <recommendedName>
        <fullName evidence="16">DNA polymerase epsilon catalytic subunit</fullName>
        <ecNumber evidence="16">2.7.7.7</ecNumber>
    </recommendedName>
</protein>
<feature type="region of interest" description="Disordered" evidence="17">
    <location>
        <begin position="1188"/>
        <end position="1224"/>
    </location>
</feature>
<dbReference type="GO" id="GO:0006297">
    <property type="term" value="P:nucleotide-excision repair, DNA gap filling"/>
    <property type="evidence" value="ECO:0007669"/>
    <property type="project" value="TreeGrafter"/>
</dbReference>
<dbReference type="InterPro" id="IPR006133">
    <property type="entry name" value="DNA-dir_DNA_pol_B_exonuc"/>
</dbReference>
<dbReference type="Pfam" id="PF08490">
    <property type="entry name" value="DUF1744"/>
    <property type="match status" value="1"/>
</dbReference>
<keyword evidence="15 16" id="KW-0539">Nucleus</keyword>
<keyword evidence="5 16" id="KW-0808">Transferase</keyword>
<dbReference type="FunFam" id="3.90.1600.10:FF:000006">
    <property type="entry name" value="DNA polymerase epsilon catalytic subunit"/>
    <property type="match status" value="1"/>
</dbReference>
<sequence>MQEITDKYRPERDVKSFKRNTDINREETSEARLRQIIENDTIDAKYGFERVRDHVERTGFLLNMHGSEILDEDKRLVAAVDFYFMEEDGTRFKVSYCYMPYFYILTKRELIQEVSQFLSKKFSGTIGKIETVTKEDLDLPNHLIGLKQKYIKLSFCNQTDLIKVRKEILKVVRKNKERQNANTFYTELLTDILTDKGDVAATKANTDQMENILDIREYDVPYHVRVSIDLKIFCGSWYSIKCKATSTDPPSIILRSDLIERPEPIVLAFDIETTKLPLKFPDANTDQIMMISYMIDGQGFLITNREILSADIEDFEYTPKPEFEGKFTIFNEPNEMALIQKFFDHIMDVRPHVFVTYNGDFFDWPFVETRAAVYDLDMKQEIGFSKKNDVYSCRPATHMDCLCWVKRDSYLPVGSQNLKAVAKAKLRYDPVELDPEEMCPLAVSQPQVLSNYSVSDAVATYYLYMQYVHPFIFALCTIIPCEPDEVLRKGSGTLCESLLMVEAYHCNIIFPNKEETILNKMTDDGHVLHQETYVGGHVEALESGVFRADIPCRFRLEVDALNKLIEQVPRTLAHAIEVEEGVPLSDVTNLEDVTNEIVGQLTALKEQPMRLERPLIYHLDVGAMYPNIILTNRLQPCAMVDETICAACDFNKPGARCQRNMAWMWRAEFMPASRNEYHRIQQQLETEKFPSQYPGGPPRAFHQLSKQDQADLEKKRLNVYCRKVYKKLRVTRVEERTTTICQKENSFYVDTVRAFRDRRYEYKGLSKKAKQAVTAAIRGGDASEIKSAKNREVLYDSLQLAHKCILNSFYGYVMRRGARWHSMEMAGIVCYTGANIIMRAREIIERVGRPLELDTDGIWCILPASFPENFTVRTNHEKKSKLVISYPNAVLNAMVKEHFTNDQYHELVDADTLAYEERSENSIFFEVDGPYKAMVLPASKEEGKKLKKRYAVFNFDGSLAELKGFEVKRRGELQLIKNFQSSVFEAFLKGDTLESCYAAVAQVADYWLDVLFSRGRNMPDSELFDLISENRSMSKKLEEYGGQKSTSISTAKRLAEFLGDQMVKDAGLACKYVISRKPEGAPVTERAIPLAIFQSDETVQRHYLRKWLKDSSLTEIDIRDILDWNYYIERLGGAIQKIITIPAAMQGVPNPVPRVRHPDWLHKKMLEKNDTFKQRRITDMFSACPKPQVPDMEDFGTRPPLSEKRPMVTTSKRKRGSDNENFSEEDLNKTWREVMGNPPSYGTTKEQRVAWIAFQKRKWVFQALQRNQGNKSKRKVGNSAAVLRSTVSGTLGGFIQRAQKTLLTVPWQVIQVVATMTQGEYRVWALVQNELHQVKLVVPRIFYANLKEPKAVEEGALFKKCNRTLPRSRPVFNLYMYSVPEEVFQEHGRKLYLDQTDPHVEGVYETQVPPLFRTFVKIGCICKVLRGVSNIDTFSLEDVDMNTTRQQYLAKDSIRRLYLYNHRHPTKPQQMFGLFLSPLKKAIVVVVDSVKTNLMPNMNKLYQTERLAKKESGTEEDSLPPDAVTFEVRVETDLPHVYKTLQKALQLYKDEKKGPTYLAIQSTTEISTLRSGIPLITEFPQVQVHIQDVEELYNVMDWQKIGARALVRHYLNSEKVLDLMTEQSRYFHLPLGNMPADPALFGADLFYARHLSRHNHVLWCSPTDKPDLGGVQENDSRLLAENQEGSSEVCNVPGWYSSVCVELDVDSLAINTLLQSHHVTDIEGTSAITAFDAAAMTSVEDLVGDNSSVTTYDETARCAEAFKILRTMASTWMRDISLYRNVFADFQVIHFYRWLRSPKALLYDPALLRTLQNLMKKLFLQLVAEFKRLGCTIVYANFNKIVICSKKKSVEDAIANVEFVVTSIRNKELFHSLEITYRQCWEHLVWLDTANFGGIQGKLPESLQNEVDEGQNEDEDDEEEKDDGPTVVMNWNLAERLPENGGCRNNFSAVIAGYINAVYTKMKEKENTTIARAVLSQPSLGLGADEDVAEYAKEILSGEISQKLFQITERINNRLKPLPGGSNPALEFVKAICQVLGLDSAIRDTVDHLKSNLLRLIGIAEFSEKADWKDYSVSYVIPQVICKACNHCRDIDLGRDQYRSDSAWLCPLCNSPYDNAEMELFLLDTINRKFLAYNLQDLQCKKCAQIKMENLITRCQCAGEFKCLISKSDLVKLIETFQSLAETFSMLALSETTNQILNLIQ</sequence>
<dbReference type="Gene3D" id="1.10.132.60">
    <property type="entry name" value="DNA polymerase family B, C-terminal domain"/>
    <property type="match status" value="1"/>
</dbReference>
<evidence type="ECO:0000256" key="8">
    <source>
        <dbReference type="ARBA" id="ARBA00022723"/>
    </source>
</evidence>
<dbReference type="SMART" id="SM01159">
    <property type="entry name" value="DUF1744"/>
    <property type="match status" value="1"/>
</dbReference>
<feature type="compositionally biased region" description="Acidic residues" evidence="17">
    <location>
        <begin position="1906"/>
        <end position="1922"/>
    </location>
</feature>
<comment type="caution">
    <text evidence="19">The sequence shown here is derived from an EMBL/GenBank/DDBJ whole genome shotgun (WGS) entry which is preliminary data.</text>
</comment>
<dbReference type="PANTHER" id="PTHR10670:SF0">
    <property type="entry name" value="DNA POLYMERASE EPSILON CATALYTIC SUBUNIT A"/>
    <property type="match status" value="1"/>
</dbReference>
<dbReference type="Proteomes" id="UP001168821">
    <property type="component" value="Unassembled WGS sequence"/>
</dbReference>
<reference evidence="19" key="1">
    <citation type="journal article" date="2023" name="G3 (Bethesda)">
        <title>Whole genome assemblies of Zophobas morio and Tenebrio molitor.</title>
        <authorList>
            <person name="Kaur S."/>
            <person name="Stinson S.A."/>
            <person name="diCenzo G.C."/>
        </authorList>
    </citation>
    <scope>NUCLEOTIDE SEQUENCE</scope>
    <source>
        <strain evidence="19">QUZm001</strain>
    </source>
</reference>
<feature type="domain" description="DNA polymerase epsilon catalytic subunit A C-terminal" evidence="18">
    <location>
        <begin position="1497"/>
        <end position="1895"/>
    </location>
</feature>
<comment type="catalytic activity">
    <reaction evidence="16">
        <text>DNA(n) + a 2'-deoxyribonucleoside 5'-triphosphate = DNA(n+1) + diphosphate</text>
        <dbReference type="Rhea" id="RHEA:22508"/>
        <dbReference type="Rhea" id="RHEA-COMP:17339"/>
        <dbReference type="Rhea" id="RHEA-COMP:17340"/>
        <dbReference type="ChEBI" id="CHEBI:33019"/>
        <dbReference type="ChEBI" id="CHEBI:61560"/>
        <dbReference type="ChEBI" id="CHEBI:173112"/>
        <dbReference type="EC" id="2.7.7.7"/>
    </reaction>
</comment>
<dbReference type="GO" id="GO:0000166">
    <property type="term" value="F:nucleotide binding"/>
    <property type="evidence" value="ECO:0007669"/>
    <property type="project" value="InterPro"/>
</dbReference>
<keyword evidence="13 16" id="KW-0411">Iron-sulfur</keyword>
<dbReference type="FunFam" id="1.10.132.60:FF:000002">
    <property type="entry name" value="DNA polymerase epsilon catalytic subunit"/>
    <property type="match status" value="1"/>
</dbReference>
<dbReference type="GO" id="GO:0006287">
    <property type="term" value="P:base-excision repair, gap-filling"/>
    <property type="evidence" value="ECO:0007669"/>
    <property type="project" value="TreeGrafter"/>
</dbReference>